<evidence type="ECO:0000256" key="5">
    <source>
        <dbReference type="ARBA" id="ARBA00022898"/>
    </source>
</evidence>
<reference evidence="10" key="1">
    <citation type="submission" date="2017-10" db="EMBL/GenBank/DDBJ databases">
        <title>Transcriptome Assembly of Sugarcane Aphid Adults.</title>
        <authorList>
            <person name="Scully E.D."/>
            <person name="Palmer N.A."/>
            <person name="Geib S.M."/>
            <person name="Sarath G."/>
            <person name="Sattler S.E."/>
        </authorList>
    </citation>
    <scope>NUCLEOTIDE SEQUENCE</scope>
    <source>
        <tissue evidence="10">Whole body</tissue>
    </source>
</reference>
<evidence type="ECO:0000313" key="10">
    <source>
        <dbReference type="EMBL" id="MBW16924.1"/>
    </source>
</evidence>
<evidence type="ECO:0000256" key="4">
    <source>
        <dbReference type="ARBA" id="ARBA00012085"/>
    </source>
</evidence>
<dbReference type="Pfam" id="PF01053">
    <property type="entry name" value="Cys_Met_Meta_PP"/>
    <property type="match status" value="1"/>
</dbReference>
<evidence type="ECO:0000256" key="3">
    <source>
        <dbReference type="ARBA" id="ARBA00009077"/>
    </source>
</evidence>
<dbReference type="GO" id="GO:0019343">
    <property type="term" value="P:cysteine biosynthetic process via cystathionine"/>
    <property type="evidence" value="ECO:0007669"/>
    <property type="project" value="TreeGrafter"/>
</dbReference>
<organism evidence="10">
    <name type="scientific">Melanaphis sacchari</name>
    <dbReference type="NCBI Taxonomy" id="742174"/>
    <lineage>
        <taxon>Eukaryota</taxon>
        <taxon>Metazoa</taxon>
        <taxon>Ecdysozoa</taxon>
        <taxon>Arthropoda</taxon>
        <taxon>Hexapoda</taxon>
        <taxon>Insecta</taxon>
        <taxon>Pterygota</taxon>
        <taxon>Neoptera</taxon>
        <taxon>Paraneoptera</taxon>
        <taxon>Hemiptera</taxon>
        <taxon>Sternorrhyncha</taxon>
        <taxon>Aphidomorpha</taxon>
        <taxon>Aphidoidea</taxon>
        <taxon>Aphididae</taxon>
        <taxon>Aphidini</taxon>
        <taxon>Melanaphis</taxon>
    </lineage>
</organism>
<accession>A0A2H8TRT5</accession>
<dbReference type="GO" id="GO:0019346">
    <property type="term" value="P:transsulfuration"/>
    <property type="evidence" value="ECO:0007669"/>
    <property type="project" value="InterPro"/>
</dbReference>
<comment type="cofactor">
    <cofactor evidence="1 9">
        <name>pyridoxal 5'-phosphate</name>
        <dbReference type="ChEBI" id="CHEBI:597326"/>
    </cofactor>
</comment>
<sequence>MADSNYPSCQKKIDKNFGTKAIHVGQNPDQWSFKDVVPPISLTTTYKQYGPNDHAGFEYSRCGNPIRNVLQNCIASLDNGKHCLTYASGLAATTAIVQLLQSGDHILCGDDMYGGTNRYFSKIASRFNVKFTMTNMTNNENIAKLILPETKLVWMESPTNPCMRVADLESISTIVHNIRKDIIVVVDNTFQTPYFQRPLELGADVVLYSLSKYMNGHSDVIMGALVLNDTELFDRLAYIQNSCGIMSSPFDCYLVNRGLKTLHVRMKEHMKNGLAVAKFLEQHPLVEQVLHPGLPSHPQHKVALKQASGFSGMLSFYIKGGIDEATRFLQAIKVFCLAESLGGFESLADHPALMTHASVPPEERAVLNISDNLIRLSVGLESEEDLIADLEQALKASVKK</sequence>
<keyword evidence="5 8" id="KW-0663">Pyridoxal phosphate</keyword>
<dbReference type="Gene3D" id="3.40.640.10">
    <property type="entry name" value="Type I PLP-dependent aspartate aminotransferase-like (Major domain)"/>
    <property type="match status" value="1"/>
</dbReference>
<evidence type="ECO:0000256" key="7">
    <source>
        <dbReference type="ARBA" id="ARBA00029853"/>
    </source>
</evidence>
<dbReference type="GO" id="GO:0030170">
    <property type="term" value="F:pyridoxal phosphate binding"/>
    <property type="evidence" value="ECO:0007669"/>
    <property type="project" value="InterPro"/>
</dbReference>
<dbReference type="CDD" id="cd00614">
    <property type="entry name" value="CGS_like"/>
    <property type="match status" value="1"/>
</dbReference>
<evidence type="ECO:0000256" key="8">
    <source>
        <dbReference type="PIRSR" id="PIRSR001434-2"/>
    </source>
</evidence>
<dbReference type="EMBL" id="GFXV01005119">
    <property type="protein sequence ID" value="MBW16924.1"/>
    <property type="molecule type" value="Transcribed_RNA"/>
</dbReference>
<dbReference type="InterPro" id="IPR015422">
    <property type="entry name" value="PyrdxlP-dep_Trfase_small"/>
</dbReference>
<dbReference type="InterPro" id="IPR015424">
    <property type="entry name" value="PyrdxlP-dep_Trfase"/>
</dbReference>
<dbReference type="PIRSF" id="PIRSF001434">
    <property type="entry name" value="CGS"/>
    <property type="match status" value="1"/>
</dbReference>
<dbReference type="FunFam" id="3.90.1150.10:FF:000008">
    <property type="entry name" value="Cystathionine gamma-synthase"/>
    <property type="match status" value="1"/>
</dbReference>
<dbReference type="GO" id="GO:0004123">
    <property type="term" value="F:cystathionine gamma-lyase activity"/>
    <property type="evidence" value="ECO:0007669"/>
    <property type="project" value="TreeGrafter"/>
</dbReference>
<evidence type="ECO:0000256" key="6">
    <source>
        <dbReference type="ARBA" id="ARBA00023192"/>
    </source>
</evidence>
<dbReference type="GO" id="GO:0005737">
    <property type="term" value="C:cytoplasm"/>
    <property type="evidence" value="ECO:0007669"/>
    <property type="project" value="TreeGrafter"/>
</dbReference>
<dbReference type="PANTHER" id="PTHR11808:SF15">
    <property type="entry name" value="CYSTATHIONINE GAMMA-LYASE"/>
    <property type="match status" value="1"/>
</dbReference>
<keyword evidence="10" id="KW-0456">Lyase</keyword>
<comment type="similarity">
    <text evidence="3 9">Belongs to the trans-sulfuration enzymes family.</text>
</comment>
<keyword evidence="6" id="KW-0028">Amino-acid biosynthesis</keyword>
<dbReference type="SUPFAM" id="SSF53383">
    <property type="entry name" value="PLP-dependent transferases"/>
    <property type="match status" value="1"/>
</dbReference>
<name>A0A2H8TRT5_9HEMI</name>
<dbReference type="Gene3D" id="3.90.1150.10">
    <property type="entry name" value="Aspartate Aminotransferase, domain 1"/>
    <property type="match status" value="1"/>
</dbReference>
<dbReference type="AlphaFoldDB" id="A0A2H8TRT5"/>
<keyword evidence="6" id="KW-0198">Cysteine biosynthesis</keyword>
<dbReference type="UniPathway" id="UPA00136">
    <property type="reaction ID" value="UER00202"/>
</dbReference>
<dbReference type="PANTHER" id="PTHR11808">
    <property type="entry name" value="TRANS-SULFURATION ENZYME FAMILY MEMBER"/>
    <property type="match status" value="1"/>
</dbReference>
<gene>
    <name evidence="10" type="primary">CTH_11</name>
</gene>
<dbReference type="InterPro" id="IPR000277">
    <property type="entry name" value="Cys/Met-Metab_PyrdxlP-dep_enz"/>
</dbReference>
<proteinExistence type="inferred from homology"/>
<evidence type="ECO:0000256" key="9">
    <source>
        <dbReference type="RuleBase" id="RU362118"/>
    </source>
</evidence>
<dbReference type="InterPro" id="IPR015421">
    <property type="entry name" value="PyrdxlP-dep_Trfase_major"/>
</dbReference>
<dbReference type="EC" id="4.4.1.1" evidence="4"/>
<dbReference type="FunFam" id="3.40.640.10:FF:000009">
    <property type="entry name" value="Cystathionine gamma-synthase homolog"/>
    <property type="match status" value="1"/>
</dbReference>
<dbReference type="OrthoDB" id="3512640at2759"/>
<comment type="pathway">
    <text evidence="2">Amino-acid biosynthesis; L-cysteine biosynthesis; L-cysteine from L-homocysteine and L-serine: step 2/2.</text>
</comment>
<feature type="modified residue" description="N6-(pyridoxal phosphate)lysine" evidence="8">
    <location>
        <position position="212"/>
    </location>
</feature>
<protein>
    <recommendedName>
        <fullName evidence="4">cystathionine gamma-lyase</fullName>
        <ecNumber evidence="4">4.4.1.1</ecNumber>
    </recommendedName>
    <alternativeName>
        <fullName evidence="7">Gamma-cystathionase</fullName>
    </alternativeName>
</protein>
<evidence type="ECO:0000256" key="2">
    <source>
        <dbReference type="ARBA" id="ARBA00005038"/>
    </source>
</evidence>
<evidence type="ECO:0000256" key="1">
    <source>
        <dbReference type="ARBA" id="ARBA00001933"/>
    </source>
</evidence>